<feature type="domain" description="NB-ARC" evidence="3">
    <location>
        <begin position="10"/>
        <end position="100"/>
    </location>
</feature>
<dbReference type="EMBL" id="VEPZ02001343">
    <property type="protein sequence ID" value="KAE8678160.1"/>
    <property type="molecule type" value="Genomic_DNA"/>
</dbReference>
<dbReference type="InterPro" id="IPR027417">
    <property type="entry name" value="P-loop_NTPase"/>
</dbReference>
<dbReference type="PANTHER" id="PTHR23155:SF1060">
    <property type="entry name" value="NBS-LRR DISEASE RESISTANCE PROTEIN"/>
    <property type="match status" value="1"/>
</dbReference>
<proteinExistence type="predicted"/>
<dbReference type="InterPro" id="IPR044974">
    <property type="entry name" value="Disease_R_plants"/>
</dbReference>
<reference evidence="5" key="1">
    <citation type="submission" date="2019-09" db="EMBL/GenBank/DDBJ databases">
        <title>Draft genome information of white flower Hibiscus syriacus.</title>
        <authorList>
            <person name="Kim Y.-M."/>
        </authorList>
    </citation>
    <scope>NUCLEOTIDE SEQUENCE [LARGE SCALE GENOMIC DNA]</scope>
    <source>
        <strain evidence="5">YM2019G1</strain>
    </source>
</reference>
<accession>A0A6A2Y3A4</accession>
<keyword evidence="1" id="KW-0677">Repeat</keyword>
<evidence type="ECO:0000313" key="5">
    <source>
        <dbReference type="EMBL" id="KAE8678160.1"/>
    </source>
</evidence>
<organism evidence="5 6">
    <name type="scientific">Hibiscus syriacus</name>
    <name type="common">Rose of Sharon</name>
    <dbReference type="NCBI Taxonomy" id="106335"/>
    <lineage>
        <taxon>Eukaryota</taxon>
        <taxon>Viridiplantae</taxon>
        <taxon>Streptophyta</taxon>
        <taxon>Embryophyta</taxon>
        <taxon>Tracheophyta</taxon>
        <taxon>Spermatophyta</taxon>
        <taxon>Magnoliopsida</taxon>
        <taxon>eudicotyledons</taxon>
        <taxon>Gunneridae</taxon>
        <taxon>Pentapetalae</taxon>
        <taxon>rosids</taxon>
        <taxon>malvids</taxon>
        <taxon>Malvales</taxon>
        <taxon>Malvaceae</taxon>
        <taxon>Malvoideae</taxon>
        <taxon>Hibiscus</taxon>
    </lineage>
</organism>
<dbReference type="InterPro" id="IPR058922">
    <property type="entry name" value="WHD_DRP"/>
</dbReference>
<gene>
    <name evidence="5" type="ORF">F3Y22_tig00111440pilonHSYRG00097</name>
</gene>
<dbReference type="Gene3D" id="1.10.10.10">
    <property type="entry name" value="Winged helix-like DNA-binding domain superfamily/Winged helix DNA-binding domain"/>
    <property type="match status" value="1"/>
</dbReference>
<dbReference type="Proteomes" id="UP000436088">
    <property type="component" value="Unassembled WGS sequence"/>
</dbReference>
<dbReference type="Gene3D" id="3.40.50.300">
    <property type="entry name" value="P-loop containing nucleotide triphosphate hydrolases"/>
    <property type="match status" value="1"/>
</dbReference>
<dbReference type="InterPro" id="IPR002182">
    <property type="entry name" value="NB-ARC"/>
</dbReference>
<protein>
    <submittedName>
        <fullName evidence="5">Uncharacterized protein</fullName>
    </submittedName>
</protein>
<name>A0A6A2Y3A4_HIBSY</name>
<dbReference type="PANTHER" id="PTHR23155">
    <property type="entry name" value="DISEASE RESISTANCE PROTEIN RP"/>
    <property type="match status" value="1"/>
</dbReference>
<dbReference type="SUPFAM" id="SSF52540">
    <property type="entry name" value="P-loop containing nucleoside triphosphate hydrolases"/>
    <property type="match status" value="1"/>
</dbReference>
<keyword evidence="2" id="KW-0611">Plant defense</keyword>
<dbReference type="GO" id="GO:0098542">
    <property type="term" value="P:defense response to other organism"/>
    <property type="evidence" value="ECO:0007669"/>
    <property type="project" value="TreeGrafter"/>
</dbReference>
<feature type="domain" description="Disease resistance protein winged helix" evidence="4">
    <location>
        <begin position="139"/>
        <end position="200"/>
    </location>
</feature>
<dbReference type="GO" id="GO:0043531">
    <property type="term" value="F:ADP binding"/>
    <property type="evidence" value="ECO:0007669"/>
    <property type="project" value="InterPro"/>
</dbReference>
<evidence type="ECO:0000259" key="3">
    <source>
        <dbReference type="Pfam" id="PF00931"/>
    </source>
</evidence>
<dbReference type="Pfam" id="PF23559">
    <property type="entry name" value="WHD_DRP"/>
    <property type="match status" value="1"/>
</dbReference>
<evidence type="ECO:0000313" key="6">
    <source>
        <dbReference type="Proteomes" id="UP000436088"/>
    </source>
</evidence>
<evidence type="ECO:0000256" key="2">
    <source>
        <dbReference type="ARBA" id="ARBA00022821"/>
    </source>
</evidence>
<evidence type="ECO:0000259" key="4">
    <source>
        <dbReference type="Pfam" id="PF23559"/>
    </source>
</evidence>
<keyword evidence="6" id="KW-1185">Reference proteome</keyword>
<dbReference type="AlphaFoldDB" id="A0A6A2Y3A4"/>
<dbReference type="Pfam" id="PF00931">
    <property type="entry name" value="NB-ARC"/>
    <property type="match status" value="1"/>
</dbReference>
<comment type="caution">
    <text evidence="5">The sequence shown here is derived from an EMBL/GenBank/DDBJ whole genome shotgun (WGS) entry which is preliminary data.</text>
</comment>
<evidence type="ECO:0000256" key="1">
    <source>
        <dbReference type="ARBA" id="ARBA00022737"/>
    </source>
</evidence>
<sequence>MLTRDDPGDEEDIPVLPIIGIGGLGKTALAKLVFNDEAVDTHFELRLWVCVSDDFDLKRLLVKAIKSGKGGGDRDLGSMNLQQLQTTLRYYLDEQEWKLVKDSETWELMEKDNDTLSILKLSYDQVYPQLKQCFAYCSILPKDLEFSELKLITFWMVHGLLESTNTNENPYDIARRFIHDYDYQLLLGTFKMHDLLHDLALSVAKNECCMVHSSEQNIAPGLQIWEIVLQTNPLSEHISRGSIGCGCSIFRGRHSRYCRNGLVI</sequence>
<dbReference type="InterPro" id="IPR036388">
    <property type="entry name" value="WH-like_DNA-bd_sf"/>
</dbReference>